<dbReference type="InParanoid" id="A0A1Q3CM33"/>
<dbReference type="Pfam" id="PF03492">
    <property type="entry name" value="Methyltransf_7"/>
    <property type="match status" value="1"/>
</dbReference>
<dbReference type="AlphaFoldDB" id="A0A1Q3CM33"/>
<keyword evidence="1" id="KW-0489">Methyltransferase</keyword>
<keyword evidence="6" id="KW-1185">Reference proteome</keyword>
<evidence type="ECO:0000256" key="1">
    <source>
        <dbReference type="ARBA" id="ARBA00022603"/>
    </source>
</evidence>
<proteinExistence type="predicted"/>
<dbReference type="OrthoDB" id="1523883at2759"/>
<sequence>NLLLQRGGLDSAKTLLQEEITKKLDLKQICSTSHVFNIADLGCSIGSNTFFAVQNIIEAVVSKYKSQGLPSLEFHVFFNDHIENDFHTLFKSLTPYRNYFAAGVPGNFYSRLFPKATMHFVHSSYALHWLSMVPNEVQDKNSPSWNKGRIFYESKEVKNVYAAQFDIDIGSFLDARAMEIVCGGFMAIILPSIRAGADPFKCRATAVLHLLGSSLLDIANMGLLDEAEVDSFNRPMYFTSPAELEAVIRRNGCFEVERLEQWAHPTSQVSAEQFALTVRSTKEGIIRGHFGSEIIDDLFNLFTKKVIDSGLFPDSGYLLPSELFVLLKRIDDNIER</sequence>
<dbReference type="InterPro" id="IPR029063">
    <property type="entry name" value="SAM-dependent_MTases_sf"/>
</dbReference>
<dbReference type="InterPro" id="IPR005299">
    <property type="entry name" value="MeTrfase_7"/>
</dbReference>
<dbReference type="Gene3D" id="3.40.50.150">
    <property type="entry name" value="Vaccinia Virus protein VP39"/>
    <property type="match status" value="1"/>
</dbReference>
<protein>
    <submittedName>
        <fullName evidence="5">Methyltransf_7 domain-containing protein</fullName>
    </submittedName>
</protein>
<organism evidence="5 6">
    <name type="scientific">Cephalotus follicularis</name>
    <name type="common">Albany pitcher plant</name>
    <dbReference type="NCBI Taxonomy" id="3775"/>
    <lineage>
        <taxon>Eukaryota</taxon>
        <taxon>Viridiplantae</taxon>
        <taxon>Streptophyta</taxon>
        <taxon>Embryophyta</taxon>
        <taxon>Tracheophyta</taxon>
        <taxon>Spermatophyta</taxon>
        <taxon>Magnoliopsida</taxon>
        <taxon>eudicotyledons</taxon>
        <taxon>Gunneridae</taxon>
        <taxon>Pentapetalae</taxon>
        <taxon>rosids</taxon>
        <taxon>fabids</taxon>
        <taxon>Oxalidales</taxon>
        <taxon>Cephalotaceae</taxon>
        <taxon>Cephalotus</taxon>
    </lineage>
</organism>
<accession>A0A1Q3CM33</accession>
<keyword evidence="4" id="KW-0460">Magnesium</keyword>
<dbReference type="PANTHER" id="PTHR31009">
    <property type="entry name" value="S-ADENOSYL-L-METHIONINE:CARBOXYL METHYLTRANSFERASE FAMILY PROTEIN"/>
    <property type="match status" value="1"/>
</dbReference>
<gene>
    <name evidence="5" type="ORF">CFOL_v3_24622</name>
</gene>
<keyword evidence="2" id="KW-0808">Transferase</keyword>
<evidence type="ECO:0000256" key="2">
    <source>
        <dbReference type="ARBA" id="ARBA00022679"/>
    </source>
</evidence>
<evidence type="ECO:0000313" key="6">
    <source>
        <dbReference type="Proteomes" id="UP000187406"/>
    </source>
</evidence>
<dbReference type="GO" id="GO:0008168">
    <property type="term" value="F:methyltransferase activity"/>
    <property type="evidence" value="ECO:0007669"/>
    <property type="project" value="UniProtKB-KW"/>
</dbReference>
<dbReference type="Gene3D" id="1.10.1200.270">
    <property type="entry name" value="Methyltransferase, alpha-helical capping domain"/>
    <property type="match status" value="1"/>
</dbReference>
<comment type="caution">
    <text evidence="5">The sequence shown here is derived from an EMBL/GenBank/DDBJ whole genome shotgun (WGS) entry which is preliminary data.</text>
</comment>
<evidence type="ECO:0000256" key="4">
    <source>
        <dbReference type="ARBA" id="ARBA00022842"/>
    </source>
</evidence>
<dbReference type="SUPFAM" id="SSF53335">
    <property type="entry name" value="S-adenosyl-L-methionine-dependent methyltransferases"/>
    <property type="match status" value="1"/>
</dbReference>
<dbReference type="InterPro" id="IPR042086">
    <property type="entry name" value="MeTrfase_capping"/>
</dbReference>
<feature type="non-terminal residue" evidence="5">
    <location>
        <position position="1"/>
    </location>
</feature>
<dbReference type="GO" id="GO:0046872">
    <property type="term" value="F:metal ion binding"/>
    <property type="evidence" value="ECO:0007669"/>
    <property type="project" value="UniProtKB-KW"/>
</dbReference>
<reference evidence="6" key="1">
    <citation type="submission" date="2016-04" db="EMBL/GenBank/DDBJ databases">
        <title>Cephalotus genome sequencing.</title>
        <authorList>
            <person name="Fukushima K."/>
            <person name="Hasebe M."/>
            <person name="Fang X."/>
        </authorList>
    </citation>
    <scope>NUCLEOTIDE SEQUENCE [LARGE SCALE GENOMIC DNA]</scope>
    <source>
        <strain evidence="6">cv. St1</strain>
    </source>
</reference>
<evidence type="ECO:0000256" key="3">
    <source>
        <dbReference type="ARBA" id="ARBA00022723"/>
    </source>
</evidence>
<keyword evidence="3" id="KW-0479">Metal-binding</keyword>
<dbReference type="GO" id="GO:0032259">
    <property type="term" value="P:methylation"/>
    <property type="evidence" value="ECO:0007669"/>
    <property type="project" value="UniProtKB-KW"/>
</dbReference>
<name>A0A1Q3CM33_CEPFO</name>
<dbReference type="EMBL" id="BDDD01002342">
    <property type="protein sequence ID" value="GAV81163.1"/>
    <property type="molecule type" value="Genomic_DNA"/>
</dbReference>
<dbReference type="Proteomes" id="UP000187406">
    <property type="component" value="Unassembled WGS sequence"/>
</dbReference>
<evidence type="ECO:0000313" key="5">
    <source>
        <dbReference type="EMBL" id="GAV81163.1"/>
    </source>
</evidence>